<dbReference type="Proteomes" id="UP000531561">
    <property type="component" value="Unassembled WGS sequence"/>
</dbReference>
<sequence length="63" mass="6827">MILNTDTLGYQSSSNWGHRSAAEVFVKLRRLENQLSATNIKAPASVTEEYAFGSTSIGDHAAL</sequence>
<dbReference type="OrthoDB" id="3547532at2759"/>
<evidence type="ECO:0000313" key="2">
    <source>
        <dbReference type="Proteomes" id="UP000531561"/>
    </source>
</evidence>
<comment type="caution">
    <text evidence="1">The sequence shown here is derived from an EMBL/GenBank/DDBJ whole genome shotgun (WGS) entry which is preliminary data.</text>
</comment>
<dbReference type="GeneID" id="59266129"/>
<dbReference type="EMBL" id="JABFCT010000020">
    <property type="protein sequence ID" value="KAF5868785.1"/>
    <property type="molecule type" value="Genomic_DNA"/>
</dbReference>
<accession>A0A8H6EEC2</accession>
<dbReference type="AlphaFoldDB" id="A0A8H6EEC2"/>
<name>A0A8H6EEC2_9HELO</name>
<keyword evidence="2" id="KW-1185">Reference proteome</keyword>
<protein>
    <submittedName>
        <fullName evidence="1">Uncharacterized protein</fullName>
    </submittedName>
</protein>
<evidence type="ECO:0000313" key="1">
    <source>
        <dbReference type="EMBL" id="KAF5868785.1"/>
    </source>
</evidence>
<proteinExistence type="predicted"/>
<dbReference type="RefSeq" id="XP_037187734.1">
    <property type="nucleotide sequence ID" value="XM_037342437.1"/>
</dbReference>
<reference evidence="1 2" key="1">
    <citation type="journal article" date="2020" name="Phytopathology">
        <title>A high-quality genome resource of Botrytis fragariae, a new and rapidly spreading fungal pathogen causing strawberry gray mold in the U.S.A.</title>
        <authorList>
            <person name="Wu Y."/>
            <person name="Saski C.A."/>
            <person name="Schnabel G."/>
            <person name="Xiao S."/>
            <person name="Hu M."/>
        </authorList>
    </citation>
    <scope>NUCLEOTIDE SEQUENCE [LARGE SCALE GENOMIC DNA]</scope>
    <source>
        <strain evidence="1 2">BVB16</strain>
    </source>
</reference>
<gene>
    <name evidence="1" type="ORF">Bfra_012116</name>
</gene>
<organism evidence="1 2">
    <name type="scientific">Botrytis fragariae</name>
    <dbReference type="NCBI Taxonomy" id="1964551"/>
    <lineage>
        <taxon>Eukaryota</taxon>
        <taxon>Fungi</taxon>
        <taxon>Dikarya</taxon>
        <taxon>Ascomycota</taxon>
        <taxon>Pezizomycotina</taxon>
        <taxon>Leotiomycetes</taxon>
        <taxon>Helotiales</taxon>
        <taxon>Sclerotiniaceae</taxon>
        <taxon>Botrytis</taxon>
    </lineage>
</organism>